<evidence type="ECO:0000313" key="4">
    <source>
        <dbReference type="Proteomes" id="UP001205105"/>
    </source>
</evidence>
<feature type="region of interest" description="Disordered" evidence="1">
    <location>
        <begin position="1"/>
        <end position="45"/>
    </location>
</feature>
<organism evidence="3 4">
    <name type="scientific">Chlorella ohadii</name>
    <dbReference type="NCBI Taxonomy" id="2649997"/>
    <lineage>
        <taxon>Eukaryota</taxon>
        <taxon>Viridiplantae</taxon>
        <taxon>Chlorophyta</taxon>
        <taxon>core chlorophytes</taxon>
        <taxon>Trebouxiophyceae</taxon>
        <taxon>Chlorellales</taxon>
        <taxon>Chlorellaceae</taxon>
        <taxon>Chlorella clade</taxon>
        <taxon>Chlorella</taxon>
    </lineage>
</organism>
<keyword evidence="4" id="KW-1185">Reference proteome</keyword>
<dbReference type="EMBL" id="JADXDR010000060">
    <property type="protein sequence ID" value="KAI7841731.1"/>
    <property type="molecule type" value="Genomic_DNA"/>
</dbReference>
<gene>
    <name evidence="3" type="ORF">COHA_004597</name>
</gene>
<evidence type="ECO:0000259" key="2">
    <source>
        <dbReference type="PROSITE" id="PS51886"/>
    </source>
</evidence>
<reference evidence="3" key="1">
    <citation type="submission" date="2020-11" db="EMBL/GenBank/DDBJ databases">
        <title>Chlorella ohadii genome sequencing and assembly.</title>
        <authorList>
            <person name="Murik O."/>
            <person name="Treves H."/>
            <person name="Kedem I."/>
            <person name="Shotland Y."/>
            <person name="Kaplan A."/>
        </authorList>
    </citation>
    <scope>NUCLEOTIDE SEQUENCE</scope>
    <source>
        <strain evidence="3">1</strain>
    </source>
</reference>
<dbReference type="PROSITE" id="PS51886">
    <property type="entry name" value="TLDC"/>
    <property type="match status" value="1"/>
</dbReference>
<sequence length="237" mass="24397">MKSLVTAPRLSGVAVAAQPQRSTRARPAPPAAAAARARRPERRQPHVTAAAVQQVSAPDAAQEQGEQALLQGVIEGAELAGATLALAYDAQRDGWSADAFHAKVDGQGPALVVALTAGGALIGGYHPLGWSGQGGDSDSEDAFLFFLDDDTDQMVKLEKVGGPGGAVLRDAPSQGIWFADALAVPLAPGKERAVKSKLGAFYARKPNTARHLYAEGAPVKGGARGTELASLHVWVAA</sequence>
<name>A0AAD5H2R5_9CHLO</name>
<dbReference type="Proteomes" id="UP001205105">
    <property type="component" value="Unassembled WGS sequence"/>
</dbReference>
<evidence type="ECO:0000313" key="3">
    <source>
        <dbReference type="EMBL" id="KAI7841731.1"/>
    </source>
</evidence>
<dbReference type="Pfam" id="PF07534">
    <property type="entry name" value="TLD"/>
    <property type="match status" value="1"/>
</dbReference>
<dbReference type="InterPro" id="IPR006571">
    <property type="entry name" value="TLDc_dom"/>
</dbReference>
<feature type="compositionally biased region" description="Low complexity" evidence="1">
    <location>
        <begin position="16"/>
        <end position="35"/>
    </location>
</feature>
<feature type="domain" description="TLDc" evidence="2">
    <location>
        <begin position="60"/>
        <end position="237"/>
    </location>
</feature>
<accession>A0AAD5H2R5</accession>
<dbReference type="AlphaFoldDB" id="A0AAD5H2R5"/>
<comment type="caution">
    <text evidence="3">The sequence shown here is derived from an EMBL/GenBank/DDBJ whole genome shotgun (WGS) entry which is preliminary data.</text>
</comment>
<proteinExistence type="predicted"/>
<evidence type="ECO:0000256" key="1">
    <source>
        <dbReference type="SAM" id="MobiDB-lite"/>
    </source>
</evidence>
<protein>
    <recommendedName>
        <fullName evidence="2">TLDc domain-containing protein</fullName>
    </recommendedName>
</protein>